<dbReference type="InterPro" id="IPR019468">
    <property type="entry name" value="AdenyloSucc_lyase_C"/>
</dbReference>
<keyword evidence="2 4" id="KW-0456">Lyase</keyword>
<feature type="domain" description="Adenylosuccinate lyase C-terminal" evidence="5">
    <location>
        <begin position="369"/>
        <end position="453"/>
    </location>
</feature>
<evidence type="ECO:0000256" key="2">
    <source>
        <dbReference type="ARBA" id="ARBA00023239"/>
    </source>
</evidence>
<dbReference type="InterPro" id="IPR008948">
    <property type="entry name" value="L-Aspartase-like"/>
</dbReference>
<organism evidence="6 7">
    <name type="scientific">Candidatus Colimorpha enterica</name>
    <dbReference type="NCBI Taxonomy" id="3083063"/>
    <lineage>
        <taxon>Bacteria</taxon>
        <taxon>Pseudomonadati</taxon>
        <taxon>Bacteroidota</taxon>
        <taxon>Bacteroidia</taxon>
        <taxon>Bacteroidales</taxon>
        <taxon>Candidatus Colimorpha</taxon>
    </lineage>
</organism>
<dbReference type="Proteomes" id="UP001139365">
    <property type="component" value="Unassembled WGS sequence"/>
</dbReference>
<dbReference type="SUPFAM" id="SSF48557">
    <property type="entry name" value="L-aspartase-like"/>
    <property type="match status" value="1"/>
</dbReference>
<gene>
    <name evidence="6" type="primary">purB</name>
    <name evidence="6" type="ORF">MR241_00685</name>
</gene>
<comment type="caution">
    <text evidence="6">The sequence shown here is derived from an EMBL/GenBank/DDBJ whole genome shotgun (WGS) entry which is preliminary data.</text>
</comment>
<dbReference type="EMBL" id="JALEMU010000016">
    <property type="protein sequence ID" value="MCI5754794.1"/>
    <property type="molecule type" value="Genomic_DNA"/>
</dbReference>
<evidence type="ECO:0000313" key="6">
    <source>
        <dbReference type="EMBL" id="MCI5754794.1"/>
    </source>
</evidence>
<dbReference type="Gene3D" id="1.20.200.10">
    <property type="entry name" value="Fumarase/aspartase (Central domain)"/>
    <property type="match status" value="1"/>
</dbReference>
<dbReference type="InterPro" id="IPR000362">
    <property type="entry name" value="Fumarate_lyase_fam"/>
</dbReference>
<evidence type="ECO:0000256" key="1">
    <source>
        <dbReference type="ARBA" id="ARBA00022755"/>
    </source>
</evidence>
<accession>A0AAE3FF76</accession>
<dbReference type="InterPro" id="IPR022761">
    <property type="entry name" value="Fumarate_lyase_N"/>
</dbReference>
<dbReference type="GO" id="GO:0005829">
    <property type="term" value="C:cytosol"/>
    <property type="evidence" value="ECO:0007669"/>
    <property type="project" value="TreeGrafter"/>
</dbReference>
<name>A0AAE3FF76_9BACT</name>
<evidence type="ECO:0000313" key="7">
    <source>
        <dbReference type="Proteomes" id="UP001139365"/>
    </source>
</evidence>
<reference evidence="6 7" key="1">
    <citation type="submission" date="2022-03" db="EMBL/GenBank/DDBJ databases">
        <title>Metagenome-assembled genomes from swine fecal metagenomes.</title>
        <authorList>
            <person name="Holman D.B."/>
            <person name="Kommadath A."/>
        </authorList>
    </citation>
    <scope>NUCLEOTIDE SEQUENCE [LARGE SCALE GENOMIC DNA]</scope>
    <source>
        <strain evidence="6">SUG147</strain>
    </source>
</reference>
<dbReference type="Pfam" id="PF00206">
    <property type="entry name" value="Lyase_1"/>
    <property type="match status" value="1"/>
</dbReference>
<dbReference type="CDD" id="cd03302">
    <property type="entry name" value="Adenylsuccinate_lyase_2"/>
    <property type="match status" value="1"/>
</dbReference>
<evidence type="ECO:0000259" key="5">
    <source>
        <dbReference type="SMART" id="SM00998"/>
    </source>
</evidence>
<dbReference type="InterPro" id="IPR004769">
    <property type="entry name" value="Pur_lyase"/>
</dbReference>
<dbReference type="AlphaFoldDB" id="A0AAE3FF76"/>
<evidence type="ECO:0000256" key="3">
    <source>
        <dbReference type="NCBIfam" id="TIGR00928"/>
    </source>
</evidence>
<proteinExistence type="inferred from homology"/>
<dbReference type="PANTHER" id="PTHR43172">
    <property type="entry name" value="ADENYLOSUCCINATE LYASE"/>
    <property type="match status" value="1"/>
</dbReference>
<comment type="catalytic activity">
    <reaction evidence="4">
        <text>(2S)-2-[5-amino-1-(5-phospho-beta-D-ribosyl)imidazole-4-carboxamido]succinate = 5-amino-1-(5-phospho-beta-D-ribosyl)imidazole-4-carboxamide + fumarate</text>
        <dbReference type="Rhea" id="RHEA:23920"/>
        <dbReference type="ChEBI" id="CHEBI:29806"/>
        <dbReference type="ChEBI" id="CHEBI:58443"/>
        <dbReference type="ChEBI" id="CHEBI:58475"/>
        <dbReference type="EC" id="4.3.2.2"/>
    </reaction>
</comment>
<dbReference type="Gene3D" id="1.10.275.60">
    <property type="match status" value="1"/>
</dbReference>
<dbReference type="Pfam" id="PF10397">
    <property type="entry name" value="ADSL_C"/>
    <property type="match status" value="1"/>
</dbReference>
<protein>
    <recommendedName>
        <fullName evidence="3 4">Adenylosuccinate lyase</fullName>
        <shortName evidence="4">ASL</shortName>
        <ecNumber evidence="3 4">4.3.2.2</ecNumber>
    </recommendedName>
    <alternativeName>
        <fullName evidence="4">Adenylosuccinase</fullName>
    </alternativeName>
</protein>
<dbReference type="SMART" id="SM00998">
    <property type="entry name" value="ADSL_C"/>
    <property type="match status" value="1"/>
</dbReference>
<dbReference type="GO" id="GO:0044208">
    <property type="term" value="P:'de novo' AMP biosynthetic process"/>
    <property type="evidence" value="ECO:0007669"/>
    <property type="project" value="TreeGrafter"/>
</dbReference>
<comment type="catalytic activity">
    <reaction evidence="4">
        <text>N(6)-(1,2-dicarboxyethyl)-AMP = fumarate + AMP</text>
        <dbReference type="Rhea" id="RHEA:16853"/>
        <dbReference type="ChEBI" id="CHEBI:29806"/>
        <dbReference type="ChEBI" id="CHEBI:57567"/>
        <dbReference type="ChEBI" id="CHEBI:456215"/>
        <dbReference type="EC" id="4.3.2.2"/>
    </reaction>
</comment>
<dbReference type="EC" id="4.3.2.2" evidence="3 4"/>
<dbReference type="FunFam" id="1.10.275.60:FF:000001">
    <property type="entry name" value="Adenylosuccinate lyase"/>
    <property type="match status" value="1"/>
</dbReference>
<dbReference type="NCBIfam" id="TIGR00928">
    <property type="entry name" value="purB"/>
    <property type="match status" value="1"/>
</dbReference>
<sequence>MKEFYENPLCVRYSGDAMKRVFSADNKFSTWRKLWIALAESEKELGLDITDAQIDEMKAHIYDIDYEKAAAYESELRHDVMAHVRTFGDACPTAKPIIHLGATSCYVGDNTDIIQMREGLLIIKKLLVNAISALGDFAEKYKDVPTLAYTHFQAAQPTTVGKRATLWAQDLILDLDNLDHVLSGLKLLGCKGTTGTGASFLELFDGDAEKVMLLEKKIAAKMGFDGAVAVSGQTYTRKIDYFVISVLSGIAQSACKFAGDIRLLSHMKEFDEPFETKQIGSSAMAYKRNPMRSERIASLSRYIIADALNPAVTAATQWLERTLDDSANRRISIPEAFLAADGILSLYINVISNGTVYPKVMERHLNEELPFMATENIMMYCVKKGGDRQELHEAIRELSVAVTKQIKLNGAENNLLDLILADSRFGITKEELADILHVRNFIGMAPQQTDEFVKSVIAPVLEKNRGLIGVDVNIRV</sequence>
<dbReference type="GO" id="GO:0004018">
    <property type="term" value="F:N6-(1,2-dicarboxyethyl)AMP AMP-lyase (fumarate-forming) activity"/>
    <property type="evidence" value="ECO:0007669"/>
    <property type="project" value="UniProtKB-UniRule"/>
</dbReference>
<comment type="pathway">
    <text evidence="4">Purine metabolism; IMP biosynthesis via de novo pathway; 5-amino-1-(5-phospho-D-ribosyl)imidazole-4-carboxamide from 5-amino-1-(5-phospho-D-ribosyl)imidazole-4-carboxylate: step 2/2.</text>
</comment>
<dbReference type="InterPro" id="IPR020557">
    <property type="entry name" value="Fumarate_lyase_CS"/>
</dbReference>
<dbReference type="Gene3D" id="1.10.40.30">
    <property type="entry name" value="Fumarase/aspartase (C-terminal domain)"/>
    <property type="match status" value="1"/>
</dbReference>
<dbReference type="PROSITE" id="PS00163">
    <property type="entry name" value="FUMARATE_LYASES"/>
    <property type="match status" value="1"/>
</dbReference>
<dbReference type="GO" id="GO:0070626">
    <property type="term" value="F:(S)-2-(5-amino-1-(5-phospho-D-ribosyl)imidazole-4-carboxamido) succinate lyase (fumarate-forming) activity"/>
    <property type="evidence" value="ECO:0007669"/>
    <property type="project" value="TreeGrafter"/>
</dbReference>
<dbReference type="PRINTS" id="PR00149">
    <property type="entry name" value="FUMRATELYASE"/>
</dbReference>
<comment type="pathway">
    <text evidence="4">Purine metabolism; AMP biosynthesis via de novo pathway; AMP from IMP: step 2/2.</text>
</comment>
<comment type="similarity">
    <text evidence="4">Belongs to the lyase 1 family. Adenylosuccinate lyase subfamily.</text>
</comment>
<keyword evidence="1 4" id="KW-0658">Purine biosynthesis</keyword>
<dbReference type="PANTHER" id="PTHR43172:SF1">
    <property type="entry name" value="ADENYLOSUCCINATE LYASE"/>
    <property type="match status" value="1"/>
</dbReference>
<evidence type="ECO:0000256" key="4">
    <source>
        <dbReference type="RuleBase" id="RU361172"/>
    </source>
</evidence>